<evidence type="ECO:0000256" key="12">
    <source>
        <dbReference type="ARBA" id="ARBA00023212"/>
    </source>
</evidence>
<evidence type="ECO:0000256" key="11">
    <source>
        <dbReference type="ARBA" id="ARBA00023175"/>
    </source>
</evidence>
<dbReference type="OMA" id="KTCQRQD"/>
<keyword evidence="9" id="KW-0862">Zinc</keyword>
<evidence type="ECO:0000256" key="1">
    <source>
        <dbReference type="ARBA" id="ARBA00004245"/>
    </source>
</evidence>
<keyword evidence="11" id="KW-0505">Motor protein</keyword>
<dbReference type="InterPro" id="IPR019734">
    <property type="entry name" value="TPR_rpt"/>
</dbReference>
<keyword evidence="7 13" id="KW-0863">Zinc-finger</keyword>
<evidence type="ECO:0000256" key="5">
    <source>
        <dbReference type="ARBA" id="ARBA00022723"/>
    </source>
</evidence>
<comment type="similarity">
    <text evidence="2">Belongs to the kinesin light chain family.</text>
</comment>
<dbReference type="PANTHER" id="PTHR45783:SF3">
    <property type="entry name" value="KINESIN LIGHT CHAIN"/>
    <property type="match status" value="1"/>
</dbReference>
<evidence type="ECO:0000259" key="15">
    <source>
        <dbReference type="PROSITE" id="PS50865"/>
    </source>
</evidence>
<dbReference type="PANTHER" id="PTHR45783">
    <property type="entry name" value="KINESIN LIGHT CHAIN"/>
    <property type="match status" value="1"/>
</dbReference>
<dbReference type="GO" id="GO:0005871">
    <property type="term" value="C:kinesin complex"/>
    <property type="evidence" value="ECO:0007669"/>
    <property type="project" value="InterPro"/>
</dbReference>
<sequence>METIVTVNPSAAATLALSEGINLNNEAQRLVREGNFQAAELKHLRAIELKERGLGLDHITTALSWNAIGELYIKMGRLDEAEGYLQKALRVRSNSGPASDAAATRDNLARIYEIRGNLQAAKTMRLAGAPDKIACCNFRCIHQTMSLKDLSHCSICKSIYYCSESCQVADWKRHKKYCASIPETPVMAKA</sequence>
<organism evidence="16 17">
    <name type="scientific">Grifola frondosa</name>
    <name type="common">Maitake</name>
    <name type="synonym">Polyporus frondosus</name>
    <dbReference type="NCBI Taxonomy" id="5627"/>
    <lineage>
        <taxon>Eukaryota</taxon>
        <taxon>Fungi</taxon>
        <taxon>Dikarya</taxon>
        <taxon>Basidiomycota</taxon>
        <taxon>Agaricomycotina</taxon>
        <taxon>Agaricomycetes</taxon>
        <taxon>Polyporales</taxon>
        <taxon>Grifolaceae</taxon>
        <taxon>Grifola</taxon>
    </lineage>
</organism>
<dbReference type="Proteomes" id="UP000092993">
    <property type="component" value="Unassembled WGS sequence"/>
</dbReference>
<evidence type="ECO:0000256" key="8">
    <source>
        <dbReference type="ARBA" id="ARBA00022803"/>
    </source>
</evidence>
<dbReference type="InterPro" id="IPR011990">
    <property type="entry name" value="TPR-like_helical_dom_sf"/>
</dbReference>
<evidence type="ECO:0000256" key="7">
    <source>
        <dbReference type="ARBA" id="ARBA00022771"/>
    </source>
</evidence>
<keyword evidence="10" id="KW-0175">Coiled coil</keyword>
<dbReference type="STRING" id="5627.A0A1C7MQ33"/>
<keyword evidence="17" id="KW-1185">Reference proteome</keyword>
<dbReference type="EMBL" id="LUGG01000001">
    <property type="protein sequence ID" value="OBZ78943.1"/>
    <property type="molecule type" value="Genomic_DNA"/>
</dbReference>
<keyword evidence="5" id="KW-0479">Metal-binding</keyword>
<dbReference type="PROSITE" id="PS50865">
    <property type="entry name" value="ZF_MYND_2"/>
    <property type="match status" value="1"/>
</dbReference>
<evidence type="ECO:0000256" key="4">
    <source>
        <dbReference type="ARBA" id="ARBA00022701"/>
    </source>
</evidence>
<reference evidence="16 17" key="1">
    <citation type="submission" date="2016-03" db="EMBL/GenBank/DDBJ databases">
        <title>Whole genome sequencing of Grifola frondosa 9006-11.</title>
        <authorList>
            <person name="Min B."/>
            <person name="Park H."/>
            <person name="Kim J.-G."/>
            <person name="Cho H."/>
            <person name="Oh Y.-L."/>
            <person name="Kong W.-S."/>
            <person name="Choi I.-G."/>
        </authorList>
    </citation>
    <scope>NUCLEOTIDE SEQUENCE [LARGE SCALE GENOMIC DNA]</scope>
    <source>
        <strain evidence="16 17">9006-11</strain>
    </source>
</reference>
<dbReference type="GO" id="GO:0005737">
    <property type="term" value="C:cytoplasm"/>
    <property type="evidence" value="ECO:0007669"/>
    <property type="project" value="TreeGrafter"/>
</dbReference>
<name>A0A1C7MQ33_GRIFR</name>
<dbReference type="AlphaFoldDB" id="A0A1C7MQ33"/>
<dbReference type="PROSITE" id="PS50005">
    <property type="entry name" value="TPR"/>
    <property type="match status" value="1"/>
</dbReference>
<keyword evidence="4" id="KW-0493">Microtubule</keyword>
<feature type="repeat" description="TPR" evidence="14">
    <location>
        <begin position="62"/>
        <end position="95"/>
    </location>
</feature>
<evidence type="ECO:0000313" key="16">
    <source>
        <dbReference type="EMBL" id="OBZ78943.1"/>
    </source>
</evidence>
<dbReference type="GO" id="GO:0019894">
    <property type="term" value="F:kinesin binding"/>
    <property type="evidence" value="ECO:0007669"/>
    <property type="project" value="TreeGrafter"/>
</dbReference>
<dbReference type="GO" id="GO:0008270">
    <property type="term" value="F:zinc ion binding"/>
    <property type="evidence" value="ECO:0007669"/>
    <property type="project" value="UniProtKB-KW"/>
</dbReference>
<evidence type="ECO:0000256" key="2">
    <source>
        <dbReference type="ARBA" id="ARBA00009622"/>
    </source>
</evidence>
<dbReference type="Gene3D" id="1.25.40.10">
    <property type="entry name" value="Tetratricopeptide repeat domain"/>
    <property type="match status" value="1"/>
</dbReference>
<evidence type="ECO:0000256" key="14">
    <source>
        <dbReference type="PROSITE-ProRule" id="PRU00339"/>
    </source>
</evidence>
<evidence type="ECO:0000256" key="3">
    <source>
        <dbReference type="ARBA" id="ARBA00022490"/>
    </source>
</evidence>
<comment type="subcellular location">
    <subcellularLocation>
        <location evidence="1">Cytoplasm</location>
        <location evidence="1">Cytoskeleton</location>
    </subcellularLocation>
</comment>
<keyword evidence="6" id="KW-0677">Repeat</keyword>
<comment type="caution">
    <text evidence="16">The sequence shown here is derived from an EMBL/GenBank/DDBJ whole genome shotgun (WGS) entry which is preliminary data.</text>
</comment>
<evidence type="ECO:0000256" key="9">
    <source>
        <dbReference type="ARBA" id="ARBA00022833"/>
    </source>
</evidence>
<dbReference type="Pfam" id="PF13424">
    <property type="entry name" value="TPR_12"/>
    <property type="match status" value="1"/>
</dbReference>
<keyword evidence="8 14" id="KW-0802">TPR repeat</keyword>
<dbReference type="SMART" id="SM00028">
    <property type="entry name" value="TPR"/>
    <property type="match status" value="1"/>
</dbReference>
<evidence type="ECO:0000256" key="6">
    <source>
        <dbReference type="ARBA" id="ARBA00022737"/>
    </source>
</evidence>
<evidence type="ECO:0000256" key="13">
    <source>
        <dbReference type="PROSITE-ProRule" id="PRU00134"/>
    </source>
</evidence>
<dbReference type="Gene3D" id="6.10.140.2220">
    <property type="match status" value="1"/>
</dbReference>
<evidence type="ECO:0000313" key="17">
    <source>
        <dbReference type="Proteomes" id="UP000092993"/>
    </source>
</evidence>
<feature type="domain" description="MYND-type" evidence="15">
    <location>
        <begin position="137"/>
        <end position="178"/>
    </location>
</feature>
<accession>A0A1C7MQ33</accession>
<dbReference type="OrthoDB" id="1917726at2759"/>
<gene>
    <name evidence="16" type="ORF">A0H81_01107</name>
</gene>
<dbReference type="Pfam" id="PF01753">
    <property type="entry name" value="zf-MYND"/>
    <property type="match status" value="1"/>
</dbReference>
<keyword evidence="12" id="KW-0206">Cytoskeleton</keyword>
<dbReference type="SUPFAM" id="SSF144232">
    <property type="entry name" value="HIT/MYND zinc finger-like"/>
    <property type="match status" value="1"/>
</dbReference>
<dbReference type="GO" id="GO:0007018">
    <property type="term" value="P:microtubule-based movement"/>
    <property type="evidence" value="ECO:0007669"/>
    <property type="project" value="TreeGrafter"/>
</dbReference>
<keyword evidence="3" id="KW-0963">Cytoplasm</keyword>
<evidence type="ECO:0000256" key="10">
    <source>
        <dbReference type="ARBA" id="ARBA00023054"/>
    </source>
</evidence>
<dbReference type="InterPro" id="IPR002151">
    <property type="entry name" value="Kinesin_light"/>
</dbReference>
<dbReference type="SUPFAM" id="SSF48452">
    <property type="entry name" value="TPR-like"/>
    <property type="match status" value="1"/>
</dbReference>
<dbReference type="InterPro" id="IPR002893">
    <property type="entry name" value="Znf_MYND"/>
</dbReference>
<protein>
    <recommendedName>
        <fullName evidence="15">MYND-type domain-containing protein</fullName>
    </recommendedName>
</protein>
<proteinExistence type="inferred from homology"/>
<dbReference type="GO" id="GO:0005874">
    <property type="term" value="C:microtubule"/>
    <property type="evidence" value="ECO:0007669"/>
    <property type="project" value="UniProtKB-KW"/>
</dbReference>